<dbReference type="EMBL" id="JAALHA020000041">
    <property type="protein sequence ID" value="MDR9900863.1"/>
    <property type="molecule type" value="Genomic_DNA"/>
</dbReference>
<dbReference type="InterPro" id="IPR027417">
    <property type="entry name" value="P-loop_NTPase"/>
</dbReference>
<dbReference type="InterPro" id="IPR050678">
    <property type="entry name" value="DNA_Partitioning_ATPase"/>
</dbReference>
<dbReference type="Proteomes" id="UP000667802">
    <property type="component" value="Unassembled WGS sequence"/>
</dbReference>
<comment type="caution">
    <text evidence="2">The sequence shown here is derived from an EMBL/GenBank/DDBJ whole genome shotgun (WGS) entry which is preliminary data.</text>
</comment>
<dbReference type="Gene3D" id="3.40.50.300">
    <property type="entry name" value="P-loop containing nucleotide triphosphate hydrolases"/>
    <property type="match status" value="1"/>
</dbReference>
<keyword evidence="3" id="KW-1185">Reference proteome</keyword>
<dbReference type="AlphaFoldDB" id="A0AAP5IFN7"/>
<evidence type="ECO:0000313" key="2">
    <source>
        <dbReference type="EMBL" id="MDR9900863.1"/>
    </source>
</evidence>
<dbReference type="CDD" id="cd02042">
    <property type="entry name" value="ParAB_family"/>
    <property type="match status" value="1"/>
</dbReference>
<gene>
    <name evidence="2" type="ORF">G7B40_040975</name>
</gene>
<dbReference type="PANTHER" id="PTHR13696:SF96">
    <property type="entry name" value="COBQ_COBB_MIND_PARA NUCLEOTIDE BINDING DOMAIN-CONTAINING PROTEIN"/>
    <property type="match status" value="1"/>
</dbReference>
<dbReference type="PANTHER" id="PTHR13696">
    <property type="entry name" value="P-LOOP CONTAINING NUCLEOSIDE TRIPHOSPHATE HYDROLASE"/>
    <property type="match status" value="1"/>
</dbReference>
<organism evidence="2 3">
    <name type="scientific">Aetokthonos hydrillicola Thurmond2011</name>
    <dbReference type="NCBI Taxonomy" id="2712845"/>
    <lineage>
        <taxon>Bacteria</taxon>
        <taxon>Bacillati</taxon>
        <taxon>Cyanobacteriota</taxon>
        <taxon>Cyanophyceae</taxon>
        <taxon>Nostocales</taxon>
        <taxon>Hapalosiphonaceae</taxon>
        <taxon>Aetokthonos</taxon>
    </lineage>
</organism>
<feature type="domain" description="CobQ/CobB/MinD/ParA nucleotide binding" evidence="1">
    <location>
        <begin position="4"/>
        <end position="179"/>
    </location>
</feature>
<protein>
    <submittedName>
        <fullName evidence="2">AAA family ATPase</fullName>
    </submittedName>
</protein>
<dbReference type="InterPro" id="IPR002586">
    <property type="entry name" value="CobQ/CobB/MinD/ParA_Nub-bd_dom"/>
</dbReference>
<evidence type="ECO:0000259" key="1">
    <source>
        <dbReference type="Pfam" id="PF01656"/>
    </source>
</evidence>
<dbReference type="Pfam" id="PF01656">
    <property type="entry name" value="CbiA"/>
    <property type="match status" value="1"/>
</dbReference>
<accession>A0AAP5IFN7</accession>
<proteinExistence type="predicted"/>
<dbReference type="NCBIfam" id="NF041546">
    <property type="entry name" value="ParA_partition"/>
    <property type="match status" value="1"/>
</dbReference>
<dbReference type="SUPFAM" id="SSF52540">
    <property type="entry name" value="P-loop containing nucleoside triphosphate hydrolases"/>
    <property type="match status" value="1"/>
</dbReference>
<dbReference type="PIRSF" id="PIRSF009320">
    <property type="entry name" value="Nuc_binding_HP_1000"/>
    <property type="match status" value="1"/>
</dbReference>
<reference evidence="3" key="1">
    <citation type="journal article" date="2021" name="Science">
        <title>Hunting the eagle killer: A cyanobacterial neurotoxin causes vacuolar myelinopathy.</title>
        <authorList>
            <person name="Breinlinger S."/>
            <person name="Phillips T.J."/>
            <person name="Haram B.N."/>
            <person name="Mares J."/>
            <person name="Martinez Yerena J.A."/>
            <person name="Hrouzek P."/>
            <person name="Sobotka R."/>
            <person name="Henderson W.M."/>
            <person name="Schmieder P."/>
            <person name="Williams S.M."/>
            <person name="Lauderdale J.D."/>
            <person name="Wilde H.D."/>
            <person name="Gerrin W."/>
            <person name="Kust A."/>
            <person name="Washington J.W."/>
            <person name="Wagner C."/>
            <person name="Geier B."/>
            <person name="Liebeke M."/>
            <person name="Enke H."/>
            <person name="Niedermeyer T.H.J."/>
            <person name="Wilde S.B."/>
        </authorList>
    </citation>
    <scope>NUCLEOTIDE SEQUENCE [LARGE SCALE GENOMIC DNA]</scope>
    <source>
        <strain evidence="3">Thurmond2011</strain>
    </source>
</reference>
<dbReference type="InterPro" id="IPR048089">
    <property type="entry name" value="McdA"/>
</dbReference>
<name>A0AAP5IFN7_9CYAN</name>
<sequence length="208" mass="21683">MKVIAIVSRKGGSGKSTIAIHLAVAANLAGKETAIIDLDPQASAAKWSDSRSCEFPVVVSAQASRLEKVLEAAAKEGADLVFIDTSPHTETAALAAIRAADLILVPCRPSIVDLRAIDDTIDLIKLAKKTSVAAAVLNGVPAQGSLGDEAVEAIAGYGIAVAPVKIGHRSAFVRSLTDGLTAIEYEPKGKAAKEIQQLYKWTCTQVKV</sequence>
<evidence type="ECO:0000313" key="3">
    <source>
        <dbReference type="Proteomes" id="UP000667802"/>
    </source>
</evidence>
<dbReference type="RefSeq" id="WP_208343364.1">
    <property type="nucleotide sequence ID" value="NZ_CAWQFN010000310.1"/>
</dbReference>